<protein>
    <submittedName>
        <fullName evidence="4">DnaJ domain-containing protein</fullName>
    </submittedName>
</protein>
<feature type="transmembrane region" description="Helical" evidence="2">
    <location>
        <begin position="219"/>
        <end position="239"/>
    </location>
</feature>
<proteinExistence type="predicted"/>
<feature type="region of interest" description="Disordered" evidence="1">
    <location>
        <begin position="74"/>
        <end position="204"/>
    </location>
</feature>
<evidence type="ECO:0000256" key="1">
    <source>
        <dbReference type="SAM" id="MobiDB-lite"/>
    </source>
</evidence>
<dbReference type="CDD" id="cd06257">
    <property type="entry name" value="DnaJ"/>
    <property type="match status" value="1"/>
</dbReference>
<feature type="compositionally biased region" description="Low complexity" evidence="1">
    <location>
        <begin position="189"/>
        <end position="203"/>
    </location>
</feature>
<evidence type="ECO:0000313" key="5">
    <source>
        <dbReference type="Proteomes" id="UP000199170"/>
    </source>
</evidence>
<name>A0A1H3CVR8_9EURY</name>
<evidence type="ECO:0000259" key="3">
    <source>
        <dbReference type="PROSITE" id="PS50076"/>
    </source>
</evidence>
<feature type="compositionally biased region" description="Low complexity" evidence="1">
    <location>
        <begin position="113"/>
        <end position="170"/>
    </location>
</feature>
<dbReference type="PANTHER" id="PTHR44825">
    <property type="match status" value="1"/>
</dbReference>
<sequence length="362" mass="37985">MDDFYELLGVSEDASAEEIDRAWRERVRRYHPDVNDDARATAQFKTLKAAHEVLSAEEKRAAYDRMGHAKYVRKRLDGLPTAGQPGPDAADDETDGEESTRSGDRSSTDRRSATGTGRSRSGRSSSSRSGSTRRSDSTGSATSDRTRSSSRTSANGQSTSRTRQTESQSRSSRRTRNTQRTERNRRAQSTTDSGDSAADAGASRETAATARRGLSRLQYAWISVVLAGAIYLAGLWQYLAANAGALGTLRPAVVSDPVSALAATGALTPPGTFALRAVSGMATTTLLFPIGSVVLAIAFVAVVVAVGRGSAYLYAVAGLAPLAGLAVGPVALLPTGAVLALVVVLPVGGTVLFALDVGRYVT</sequence>
<dbReference type="InterPro" id="IPR036869">
    <property type="entry name" value="J_dom_sf"/>
</dbReference>
<dbReference type="SMART" id="SM00271">
    <property type="entry name" value="DnaJ"/>
    <property type="match status" value="1"/>
</dbReference>
<feature type="domain" description="J" evidence="3">
    <location>
        <begin position="3"/>
        <end position="67"/>
    </location>
</feature>
<feature type="transmembrane region" description="Helical" evidence="2">
    <location>
        <begin position="286"/>
        <end position="306"/>
    </location>
</feature>
<dbReference type="Proteomes" id="UP000199170">
    <property type="component" value="Unassembled WGS sequence"/>
</dbReference>
<dbReference type="Gene3D" id="1.10.287.110">
    <property type="entry name" value="DnaJ domain"/>
    <property type="match status" value="1"/>
</dbReference>
<dbReference type="RefSeq" id="WP_089764186.1">
    <property type="nucleotide sequence ID" value="NZ_FNPB01000001.1"/>
</dbReference>
<feature type="compositionally biased region" description="Basic and acidic residues" evidence="1">
    <location>
        <begin position="98"/>
        <end position="112"/>
    </location>
</feature>
<gene>
    <name evidence="4" type="ORF">SAMN04487946_101221</name>
</gene>
<feature type="transmembrane region" description="Helical" evidence="2">
    <location>
        <begin position="313"/>
        <end position="332"/>
    </location>
</feature>
<keyword evidence="2" id="KW-0472">Membrane</keyword>
<reference evidence="5" key="1">
    <citation type="submission" date="2016-10" db="EMBL/GenBank/DDBJ databases">
        <authorList>
            <person name="Varghese N."/>
            <person name="Submissions S."/>
        </authorList>
    </citation>
    <scope>NUCLEOTIDE SEQUENCE [LARGE SCALE GENOMIC DNA]</scope>
    <source>
        <strain evidence="5">CGMCC 1.10118</strain>
    </source>
</reference>
<dbReference type="PANTHER" id="PTHR44825:SF1">
    <property type="entry name" value="DNAJ HOMOLOG SUBFAMILY C MEMBER 4"/>
    <property type="match status" value="1"/>
</dbReference>
<dbReference type="EMBL" id="FNPB01000001">
    <property type="protein sequence ID" value="SDX58130.1"/>
    <property type="molecule type" value="Genomic_DNA"/>
</dbReference>
<dbReference type="OrthoDB" id="11397at2157"/>
<keyword evidence="2" id="KW-1133">Transmembrane helix</keyword>
<keyword evidence="5" id="KW-1185">Reference proteome</keyword>
<accession>A0A1H3CVR8</accession>
<dbReference type="AlphaFoldDB" id="A0A1H3CVR8"/>
<keyword evidence="2" id="KW-0812">Transmembrane</keyword>
<organism evidence="4 5">
    <name type="scientific">Halobellus clavatus</name>
    <dbReference type="NCBI Taxonomy" id="660517"/>
    <lineage>
        <taxon>Archaea</taxon>
        <taxon>Methanobacteriati</taxon>
        <taxon>Methanobacteriota</taxon>
        <taxon>Stenosarchaea group</taxon>
        <taxon>Halobacteria</taxon>
        <taxon>Halobacteriales</taxon>
        <taxon>Haloferacaceae</taxon>
        <taxon>Halobellus</taxon>
    </lineage>
</organism>
<dbReference type="PRINTS" id="PR00625">
    <property type="entry name" value="JDOMAIN"/>
</dbReference>
<evidence type="ECO:0000256" key="2">
    <source>
        <dbReference type="SAM" id="Phobius"/>
    </source>
</evidence>
<dbReference type="InterPro" id="IPR052763">
    <property type="entry name" value="DnaJ_C4"/>
</dbReference>
<dbReference type="Pfam" id="PF00226">
    <property type="entry name" value="DnaJ"/>
    <property type="match status" value="1"/>
</dbReference>
<dbReference type="InterPro" id="IPR001623">
    <property type="entry name" value="DnaJ_domain"/>
</dbReference>
<evidence type="ECO:0000313" key="4">
    <source>
        <dbReference type="EMBL" id="SDX58130.1"/>
    </source>
</evidence>
<dbReference type="SUPFAM" id="SSF46565">
    <property type="entry name" value="Chaperone J-domain"/>
    <property type="match status" value="1"/>
</dbReference>
<feature type="transmembrane region" description="Helical" evidence="2">
    <location>
        <begin position="338"/>
        <end position="358"/>
    </location>
</feature>
<dbReference type="PROSITE" id="PS50076">
    <property type="entry name" value="DNAJ_2"/>
    <property type="match status" value="1"/>
</dbReference>
<dbReference type="STRING" id="660517.SAMN04487946_101221"/>